<name>A0A420XGY4_9PAST</name>
<dbReference type="AlphaFoldDB" id="A0A420XGY4"/>
<organism evidence="2 3">
    <name type="scientific">Otariodibacter oris</name>
    <dbReference type="NCBI Taxonomy" id="1032623"/>
    <lineage>
        <taxon>Bacteria</taxon>
        <taxon>Pseudomonadati</taxon>
        <taxon>Pseudomonadota</taxon>
        <taxon>Gammaproteobacteria</taxon>
        <taxon>Pasteurellales</taxon>
        <taxon>Pasteurellaceae</taxon>
        <taxon>Otariodibacter</taxon>
    </lineage>
</organism>
<comment type="caution">
    <text evidence="2">The sequence shown here is derived from an EMBL/GenBank/DDBJ whole genome shotgun (WGS) entry which is preliminary data.</text>
</comment>
<reference evidence="2 3" key="1">
    <citation type="submission" date="2018-10" db="EMBL/GenBank/DDBJ databases">
        <title>Genomic Encyclopedia of Type Strains, Phase IV (KMG-IV): sequencing the most valuable type-strain genomes for metagenomic binning, comparative biology and taxonomic classification.</title>
        <authorList>
            <person name="Goeker M."/>
        </authorList>
    </citation>
    <scope>NUCLEOTIDE SEQUENCE [LARGE SCALE GENOMIC DNA]</scope>
    <source>
        <strain evidence="2 3">DSM 23800</strain>
    </source>
</reference>
<feature type="transmembrane region" description="Helical" evidence="1">
    <location>
        <begin position="26"/>
        <end position="47"/>
    </location>
</feature>
<evidence type="ECO:0000313" key="2">
    <source>
        <dbReference type="EMBL" id="RKR72813.1"/>
    </source>
</evidence>
<keyword evidence="1" id="KW-1133">Transmembrane helix</keyword>
<keyword evidence="1" id="KW-0812">Transmembrane</keyword>
<gene>
    <name evidence="2" type="ORF">DES31_0980</name>
</gene>
<evidence type="ECO:0000256" key="1">
    <source>
        <dbReference type="SAM" id="Phobius"/>
    </source>
</evidence>
<proteinExistence type="predicted"/>
<protein>
    <submittedName>
        <fullName evidence="2">Uncharacterized protein</fullName>
    </submittedName>
</protein>
<sequence length="63" mass="7482">MFIPAEFLSSFLEKFFQVENERLRKVIHIVLFFLIAYIIGIIFKFTLIKLDAFPLTKILANIF</sequence>
<accession>A0A420XGY4</accession>
<keyword evidence="3" id="KW-1185">Reference proteome</keyword>
<dbReference type="EMBL" id="RBJC01000005">
    <property type="protein sequence ID" value="RKR72813.1"/>
    <property type="molecule type" value="Genomic_DNA"/>
</dbReference>
<evidence type="ECO:0000313" key="3">
    <source>
        <dbReference type="Proteomes" id="UP000280099"/>
    </source>
</evidence>
<dbReference type="Proteomes" id="UP000280099">
    <property type="component" value="Unassembled WGS sequence"/>
</dbReference>
<keyword evidence="1" id="KW-0472">Membrane</keyword>